<keyword evidence="3" id="KW-1185">Reference proteome</keyword>
<feature type="domain" description="Transcription regulator PadR N-terminal" evidence="1">
    <location>
        <begin position="14"/>
        <end position="71"/>
    </location>
</feature>
<sequence>MLAVLAALYDRAPERIHGYDLMKQTGLKSGSLYPLLMRMSDRGLVSSEWCEPSAPGRPPRHAYRLTATGLALAREAKGDPGSFGLSDAKA</sequence>
<dbReference type="RefSeq" id="WP_115491388.1">
    <property type="nucleotide sequence ID" value="NZ_QRBB01000001.1"/>
</dbReference>
<dbReference type="SUPFAM" id="SSF46785">
    <property type="entry name" value="Winged helix' DNA-binding domain"/>
    <property type="match status" value="1"/>
</dbReference>
<accession>A0A395LJL7</accession>
<dbReference type="Gene3D" id="1.10.10.10">
    <property type="entry name" value="Winged helix-like DNA-binding domain superfamily/Winged helix DNA-binding domain"/>
    <property type="match status" value="1"/>
</dbReference>
<comment type="caution">
    <text evidence="2">The sequence shown here is derived from an EMBL/GenBank/DDBJ whole genome shotgun (WGS) entry which is preliminary data.</text>
</comment>
<proteinExistence type="predicted"/>
<dbReference type="InterPro" id="IPR052509">
    <property type="entry name" value="Metal_resp_DNA-bind_regulator"/>
</dbReference>
<dbReference type="EMBL" id="QRBB01000001">
    <property type="protein sequence ID" value="RDS77168.1"/>
    <property type="molecule type" value="Genomic_DNA"/>
</dbReference>
<protein>
    <submittedName>
        <fullName evidence="2">PadR family transcriptional regulator</fullName>
    </submittedName>
</protein>
<dbReference type="InterPro" id="IPR005149">
    <property type="entry name" value="Tscrpt_reg_PadR_N"/>
</dbReference>
<dbReference type="InterPro" id="IPR036390">
    <property type="entry name" value="WH_DNA-bd_sf"/>
</dbReference>
<dbReference type="AlphaFoldDB" id="A0A395LJL7"/>
<evidence type="ECO:0000313" key="2">
    <source>
        <dbReference type="EMBL" id="RDS77168.1"/>
    </source>
</evidence>
<reference evidence="2 3" key="1">
    <citation type="submission" date="2018-07" db="EMBL/GenBank/DDBJ databases">
        <title>Erythrobacter nanhaiensis sp. nov., a novel member of the genus Erythrobacter isolated from the South China Sea.</title>
        <authorList>
            <person name="Chen X."/>
            <person name="Liu J."/>
        </authorList>
    </citation>
    <scope>NUCLEOTIDE SEQUENCE [LARGE SCALE GENOMIC DNA]</scope>
    <source>
        <strain evidence="2 3">S-5</strain>
    </source>
</reference>
<organism evidence="2 3">
    <name type="scientific">Alteriqipengyuania lutimaris</name>
    <dbReference type="NCBI Taxonomy" id="1538146"/>
    <lineage>
        <taxon>Bacteria</taxon>
        <taxon>Pseudomonadati</taxon>
        <taxon>Pseudomonadota</taxon>
        <taxon>Alphaproteobacteria</taxon>
        <taxon>Sphingomonadales</taxon>
        <taxon>Erythrobacteraceae</taxon>
        <taxon>Alteriqipengyuania</taxon>
    </lineage>
</organism>
<dbReference type="InterPro" id="IPR036388">
    <property type="entry name" value="WH-like_DNA-bd_sf"/>
</dbReference>
<dbReference type="PANTHER" id="PTHR33169:SF14">
    <property type="entry name" value="TRANSCRIPTIONAL REGULATOR RV3488"/>
    <property type="match status" value="1"/>
</dbReference>
<dbReference type="Pfam" id="PF03551">
    <property type="entry name" value="PadR"/>
    <property type="match status" value="1"/>
</dbReference>
<evidence type="ECO:0000313" key="3">
    <source>
        <dbReference type="Proteomes" id="UP000254101"/>
    </source>
</evidence>
<dbReference type="PANTHER" id="PTHR33169">
    <property type="entry name" value="PADR-FAMILY TRANSCRIPTIONAL REGULATOR"/>
    <property type="match status" value="1"/>
</dbReference>
<name>A0A395LJL7_9SPHN</name>
<gene>
    <name evidence="2" type="ORF">DL238_05770</name>
</gene>
<dbReference type="OrthoDB" id="7189837at2"/>
<dbReference type="Proteomes" id="UP000254101">
    <property type="component" value="Unassembled WGS sequence"/>
</dbReference>
<evidence type="ECO:0000259" key="1">
    <source>
        <dbReference type="Pfam" id="PF03551"/>
    </source>
</evidence>